<feature type="domain" description="Peptidoglycan binding-like" evidence="2">
    <location>
        <begin position="148"/>
        <end position="199"/>
    </location>
</feature>
<evidence type="ECO:0000256" key="1">
    <source>
        <dbReference type="SAM" id="SignalP"/>
    </source>
</evidence>
<dbReference type="InterPro" id="IPR036366">
    <property type="entry name" value="PGBDSf"/>
</dbReference>
<reference evidence="3" key="1">
    <citation type="journal article" date="2014" name="Int. J. Syst. Evol. Microbiol.">
        <title>Complete genome sequence of Corynebacterium casei LMG S-19264T (=DSM 44701T), isolated from a smear-ripened cheese.</title>
        <authorList>
            <consortium name="US DOE Joint Genome Institute (JGI-PGF)"/>
            <person name="Walter F."/>
            <person name="Albersmeier A."/>
            <person name="Kalinowski J."/>
            <person name="Ruckert C."/>
        </authorList>
    </citation>
    <scope>NUCLEOTIDE SEQUENCE</scope>
    <source>
        <strain evidence="3">CGMCC 1.16012</strain>
    </source>
</reference>
<dbReference type="Pfam" id="PF01471">
    <property type="entry name" value="PG_binding_1"/>
    <property type="match status" value="1"/>
</dbReference>
<accession>A0A917AFE7</accession>
<name>A0A917AFE7_9RHOB</name>
<dbReference type="InterPro" id="IPR002477">
    <property type="entry name" value="Peptidoglycan-bd-like"/>
</dbReference>
<dbReference type="SUPFAM" id="SSF50494">
    <property type="entry name" value="Trypsin-like serine proteases"/>
    <property type="match status" value="1"/>
</dbReference>
<dbReference type="InterPro" id="IPR036365">
    <property type="entry name" value="PGBD-like_sf"/>
</dbReference>
<keyword evidence="4" id="KW-1185">Reference proteome</keyword>
<dbReference type="AlphaFoldDB" id="A0A917AFE7"/>
<feature type="chain" id="PRO_5036974822" evidence="1">
    <location>
        <begin position="21"/>
        <end position="565"/>
    </location>
</feature>
<dbReference type="Pfam" id="PF13365">
    <property type="entry name" value="Trypsin_2"/>
    <property type="match status" value="1"/>
</dbReference>
<reference evidence="3" key="2">
    <citation type="submission" date="2020-09" db="EMBL/GenBank/DDBJ databases">
        <authorList>
            <person name="Sun Q."/>
            <person name="Zhou Y."/>
        </authorList>
    </citation>
    <scope>NUCLEOTIDE SEQUENCE</scope>
    <source>
        <strain evidence="3">CGMCC 1.16012</strain>
    </source>
</reference>
<protein>
    <submittedName>
        <fullName evidence="3">Peptidoglycan-binding protein</fullName>
    </submittedName>
</protein>
<evidence type="ECO:0000259" key="2">
    <source>
        <dbReference type="Pfam" id="PF01471"/>
    </source>
</evidence>
<gene>
    <name evidence="3" type="ORF">GCM10011517_14540</name>
</gene>
<dbReference type="SUPFAM" id="SSF47090">
    <property type="entry name" value="PGBD-like"/>
    <property type="match status" value="1"/>
</dbReference>
<keyword evidence="1" id="KW-0732">Signal</keyword>
<organism evidence="3 4">
    <name type="scientific">Actibacterium pelagium</name>
    <dbReference type="NCBI Taxonomy" id="2029103"/>
    <lineage>
        <taxon>Bacteria</taxon>
        <taxon>Pseudomonadati</taxon>
        <taxon>Pseudomonadota</taxon>
        <taxon>Alphaproteobacteria</taxon>
        <taxon>Rhodobacterales</taxon>
        <taxon>Roseobacteraceae</taxon>
        <taxon>Actibacterium</taxon>
    </lineage>
</organism>
<dbReference type="EMBL" id="BMKN01000001">
    <property type="protein sequence ID" value="GGE47828.1"/>
    <property type="molecule type" value="Genomic_DNA"/>
</dbReference>
<proteinExistence type="predicted"/>
<comment type="caution">
    <text evidence="3">The sequence shown here is derived from an EMBL/GenBank/DDBJ whole genome shotgun (WGS) entry which is preliminary data.</text>
</comment>
<sequence>MKKLLALATLILGLSTTISAAQTSNWVQIEAHPTLQEAQARARVYGSSLPDIAGFRLGTGWYAIVLGPYTRPGAEARLDQLRSQGRIPEDSYIAEDAGLGEQYWPQGQQSRPVAQPAPTPQAPVATLIDETPREARRSEALLTREEKIAIQEAMKWEGVYSGALDAAFGPGTRRAMGEYQARINAEPTGILTTAQRTKLIGDYRAAIGKLGMVNVQDIAAGIALDMPMGLIEGDTPLSPFSRYKAKNDSGVTAMLISQTGDEVTMSGLYDLMQTLEIIPLEGPRERNRRNFTITGRNDQIESYTYVQTSDDEVKGFTLTWRPEDRRLMERAAQMMQASFAPIKGSVLPDTAGREDQSIDLFAGLEIRRPEASFTGFFVDGKGAVLTSALDQCTRVTIGDEQEAEIVAQDTALGLSLLRPTTDLSPIEIAGFRETAPRLQSEIAVAGYSYGGLLALPALTYGTLADVKGLQGETDRARLALSALPGDAGGPVFDAAGAVIGMLLPRADGARQLPEDVSFAASVSPMASFLQANGVSARISDRTDPIAPEDLTVQAADMAVLVSCWN</sequence>
<feature type="signal peptide" evidence="1">
    <location>
        <begin position="1"/>
        <end position="20"/>
    </location>
</feature>
<dbReference type="Gene3D" id="2.40.10.120">
    <property type="match status" value="1"/>
</dbReference>
<dbReference type="OrthoDB" id="6810892at2"/>
<dbReference type="RefSeq" id="WP_095595744.1">
    <property type="nucleotide sequence ID" value="NZ_BMKN01000001.1"/>
</dbReference>
<dbReference type="Proteomes" id="UP000606730">
    <property type="component" value="Unassembled WGS sequence"/>
</dbReference>
<dbReference type="InterPro" id="IPR009003">
    <property type="entry name" value="Peptidase_S1_PA"/>
</dbReference>
<dbReference type="Gene3D" id="1.10.101.10">
    <property type="entry name" value="PGBD-like superfamily/PGBD"/>
    <property type="match status" value="1"/>
</dbReference>
<evidence type="ECO:0000313" key="4">
    <source>
        <dbReference type="Proteomes" id="UP000606730"/>
    </source>
</evidence>
<evidence type="ECO:0000313" key="3">
    <source>
        <dbReference type="EMBL" id="GGE47828.1"/>
    </source>
</evidence>